<proteinExistence type="predicted"/>
<evidence type="ECO:0000313" key="1">
    <source>
        <dbReference type="Proteomes" id="UP000887565"/>
    </source>
</evidence>
<dbReference type="WBParaSite" id="nRc.2.0.1.t29707-RA">
    <property type="protein sequence ID" value="nRc.2.0.1.t29707-RA"/>
    <property type="gene ID" value="nRc.2.0.1.g29707"/>
</dbReference>
<protein>
    <submittedName>
        <fullName evidence="2">Uncharacterized protein</fullName>
    </submittedName>
</protein>
<organism evidence="1 2">
    <name type="scientific">Romanomermis culicivorax</name>
    <name type="common">Nematode worm</name>
    <dbReference type="NCBI Taxonomy" id="13658"/>
    <lineage>
        <taxon>Eukaryota</taxon>
        <taxon>Metazoa</taxon>
        <taxon>Ecdysozoa</taxon>
        <taxon>Nematoda</taxon>
        <taxon>Enoplea</taxon>
        <taxon>Dorylaimia</taxon>
        <taxon>Mermithida</taxon>
        <taxon>Mermithoidea</taxon>
        <taxon>Mermithidae</taxon>
        <taxon>Romanomermis</taxon>
    </lineage>
</organism>
<evidence type="ECO:0000313" key="2">
    <source>
        <dbReference type="WBParaSite" id="nRc.2.0.1.t29707-RA"/>
    </source>
</evidence>
<accession>A0A915JVA7</accession>
<dbReference type="AlphaFoldDB" id="A0A915JVA7"/>
<sequence length="89" mass="10350">MIVDHIREQLFCPKSQIEQIIRVRTSSAFGLGYLVGHIVCVRRSQIERVGRIGHAKKLWSDWIQLDATLAKLLYLLKTKNKHPWISDII</sequence>
<dbReference type="Proteomes" id="UP000887565">
    <property type="component" value="Unplaced"/>
</dbReference>
<reference evidence="2" key="1">
    <citation type="submission" date="2022-11" db="UniProtKB">
        <authorList>
            <consortium name="WormBaseParasite"/>
        </authorList>
    </citation>
    <scope>IDENTIFICATION</scope>
</reference>
<keyword evidence="1" id="KW-1185">Reference proteome</keyword>
<name>A0A915JVA7_ROMCU</name>